<dbReference type="EMBL" id="JBFATE010000010">
    <property type="protein sequence ID" value="MEV5248056.1"/>
    <property type="molecule type" value="Genomic_DNA"/>
</dbReference>
<keyword evidence="3" id="KW-1185">Reference proteome</keyword>
<reference evidence="2 3" key="1">
    <citation type="submission" date="2024-06" db="EMBL/GenBank/DDBJ databases">
        <title>The Natural Products Discovery Center: Release of the First 8490 Sequenced Strains for Exploring Actinobacteria Biosynthetic Diversity.</title>
        <authorList>
            <person name="Kalkreuter E."/>
            <person name="Kautsar S.A."/>
            <person name="Yang D."/>
            <person name="Bader C.D."/>
            <person name="Teijaro C.N."/>
            <person name="Fluegel L."/>
            <person name="Davis C.M."/>
            <person name="Simpson J.R."/>
            <person name="Lauterbach L."/>
            <person name="Steele A.D."/>
            <person name="Gui C."/>
            <person name="Meng S."/>
            <person name="Li G."/>
            <person name="Viehrig K."/>
            <person name="Ye F."/>
            <person name="Su P."/>
            <person name="Kiefer A.F."/>
            <person name="Nichols A."/>
            <person name="Cepeda A.J."/>
            <person name="Yan W."/>
            <person name="Fan B."/>
            <person name="Jiang Y."/>
            <person name="Adhikari A."/>
            <person name="Zheng C.-J."/>
            <person name="Schuster L."/>
            <person name="Cowan T.M."/>
            <person name="Smanski M.J."/>
            <person name="Chevrette M.G."/>
            <person name="De Carvalho L.P.S."/>
            <person name="Shen B."/>
        </authorList>
    </citation>
    <scope>NUCLEOTIDE SEQUENCE [LARGE SCALE GENOMIC DNA]</scope>
    <source>
        <strain evidence="2 3">NPDC052768</strain>
    </source>
</reference>
<feature type="transmembrane region" description="Helical" evidence="1">
    <location>
        <begin position="107"/>
        <end position="130"/>
    </location>
</feature>
<name>A0ABV3JJS4_9ACTN</name>
<feature type="transmembrane region" description="Helical" evidence="1">
    <location>
        <begin position="235"/>
        <end position="254"/>
    </location>
</feature>
<sequence>MTSAHPYKVTPVRVLRSEWHKLTTLRSTWIGLGLTVVLTLGTGLLIAASYEGGGGDDDIDTVLMVLLGMQFTYVVLGTLGVLTTAGEHSTGQIRATMTAVPGRLPVLWSKAAVLAGVGFLTVLAANFVTFPLAQTFLADTAHSASLTDPGVARALVTNAAGLALLGVLALALGSMLRSVPAGIGALIGLTMILPELLPLIPYDVVDDAARHFPSKAVEALTHAAPRPGMPSPGTALLSMALWTAGSLALAAFLLRRRDV</sequence>
<feature type="transmembrane region" description="Helical" evidence="1">
    <location>
        <begin position="29"/>
        <end position="50"/>
    </location>
</feature>
<accession>A0ABV3JJS4</accession>
<dbReference type="Proteomes" id="UP001552527">
    <property type="component" value="Unassembled WGS sequence"/>
</dbReference>
<keyword evidence="1" id="KW-1133">Transmembrane helix</keyword>
<dbReference type="RefSeq" id="WP_225644913.1">
    <property type="nucleotide sequence ID" value="NZ_JBEXRD010000042.1"/>
</dbReference>
<evidence type="ECO:0000313" key="2">
    <source>
        <dbReference type="EMBL" id="MEV5248056.1"/>
    </source>
</evidence>
<comment type="caution">
    <text evidence="2">The sequence shown here is derived from an EMBL/GenBank/DDBJ whole genome shotgun (WGS) entry which is preliminary data.</text>
</comment>
<dbReference type="GeneID" id="91513306"/>
<feature type="transmembrane region" description="Helical" evidence="1">
    <location>
        <begin position="179"/>
        <end position="200"/>
    </location>
</feature>
<organism evidence="2 3">
    <name type="scientific">Streptomyces werraensis</name>
    <dbReference type="NCBI Taxonomy" id="68284"/>
    <lineage>
        <taxon>Bacteria</taxon>
        <taxon>Bacillati</taxon>
        <taxon>Actinomycetota</taxon>
        <taxon>Actinomycetes</taxon>
        <taxon>Kitasatosporales</taxon>
        <taxon>Streptomycetaceae</taxon>
        <taxon>Streptomyces</taxon>
    </lineage>
</organism>
<evidence type="ECO:0000313" key="3">
    <source>
        <dbReference type="Proteomes" id="UP001552527"/>
    </source>
</evidence>
<protein>
    <submittedName>
        <fullName evidence="2">ABC transporter permease</fullName>
    </submittedName>
</protein>
<keyword evidence="1" id="KW-0472">Membrane</keyword>
<proteinExistence type="predicted"/>
<keyword evidence="1" id="KW-0812">Transmembrane</keyword>
<feature type="transmembrane region" description="Helical" evidence="1">
    <location>
        <begin position="62"/>
        <end position="86"/>
    </location>
</feature>
<evidence type="ECO:0000256" key="1">
    <source>
        <dbReference type="SAM" id="Phobius"/>
    </source>
</evidence>
<feature type="transmembrane region" description="Helical" evidence="1">
    <location>
        <begin position="150"/>
        <end position="172"/>
    </location>
</feature>
<gene>
    <name evidence="2" type="ORF">AB0K95_22725</name>
</gene>